<evidence type="ECO:0000256" key="1">
    <source>
        <dbReference type="SAM" id="MobiDB-lite"/>
    </source>
</evidence>
<dbReference type="AlphaFoldDB" id="A0A4Z2FZJ6"/>
<proteinExistence type="predicted"/>
<dbReference type="EMBL" id="SRLO01000775">
    <property type="protein sequence ID" value="TNN46758.1"/>
    <property type="molecule type" value="Genomic_DNA"/>
</dbReference>
<reference evidence="2 3" key="1">
    <citation type="submission" date="2019-03" db="EMBL/GenBank/DDBJ databases">
        <title>First draft genome of Liparis tanakae, snailfish: a comprehensive survey of snailfish specific genes.</title>
        <authorList>
            <person name="Kim W."/>
            <person name="Song I."/>
            <person name="Jeong J.-H."/>
            <person name="Kim D."/>
            <person name="Kim S."/>
            <person name="Ryu S."/>
            <person name="Song J.Y."/>
            <person name="Lee S.K."/>
        </authorList>
    </citation>
    <scope>NUCLEOTIDE SEQUENCE [LARGE SCALE GENOMIC DNA]</scope>
    <source>
        <tissue evidence="2">Muscle</tissue>
    </source>
</reference>
<name>A0A4Z2FZJ6_9TELE</name>
<feature type="compositionally biased region" description="Polar residues" evidence="1">
    <location>
        <begin position="42"/>
        <end position="59"/>
    </location>
</feature>
<sequence>MQRLADEHAFQLLVEALHAAAQSGDQSRQGSQGDGDGLSLRTQKQVQWNPGRVTEQTPVPSSRQFALICILTPCRKAAQSSCAEKQNYALRREKQKRRDTAASCCSAV</sequence>
<evidence type="ECO:0000313" key="3">
    <source>
        <dbReference type="Proteomes" id="UP000314294"/>
    </source>
</evidence>
<accession>A0A4Z2FZJ6</accession>
<dbReference type="Proteomes" id="UP000314294">
    <property type="component" value="Unassembled WGS sequence"/>
</dbReference>
<organism evidence="2 3">
    <name type="scientific">Liparis tanakae</name>
    <name type="common">Tanaka's snailfish</name>
    <dbReference type="NCBI Taxonomy" id="230148"/>
    <lineage>
        <taxon>Eukaryota</taxon>
        <taxon>Metazoa</taxon>
        <taxon>Chordata</taxon>
        <taxon>Craniata</taxon>
        <taxon>Vertebrata</taxon>
        <taxon>Euteleostomi</taxon>
        <taxon>Actinopterygii</taxon>
        <taxon>Neopterygii</taxon>
        <taxon>Teleostei</taxon>
        <taxon>Neoteleostei</taxon>
        <taxon>Acanthomorphata</taxon>
        <taxon>Eupercaria</taxon>
        <taxon>Perciformes</taxon>
        <taxon>Cottioidei</taxon>
        <taxon>Cottales</taxon>
        <taxon>Liparidae</taxon>
        <taxon>Liparis</taxon>
    </lineage>
</organism>
<gene>
    <name evidence="2" type="ORF">EYF80_043043</name>
</gene>
<comment type="caution">
    <text evidence="2">The sequence shown here is derived from an EMBL/GenBank/DDBJ whole genome shotgun (WGS) entry which is preliminary data.</text>
</comment>
<keyword evidence="3" id="KW-1185">Reference proteome</keyword>
<evidence type="ECO:0000313" key="2">
    <source>
        <dbReference type="EMBL" id="TNN46758.1"/>
    </source>
</evidence>
<feature type="compositionally biased region" description="Low complexity" evidence="1">
    <location>
        <begin position="22"/>
        <end position="41"/>
    </location>
</feature>
<protein>
    <submittedName>
        <fullName evidence="2">Uncharacterized protein</fullName>
    </submittedName>
</protein>
<feature type="region of interest" description="Disordered" evidence="1">
    <location>
        <begin position="21"/>
        <end position="59"/>
    </location>
</feature>